<dbReference type="Gene3D" id="3.90.550.10">
    <property type="entry name" value="Spore Coat Polysaccharide Biosynthesis Protein SpsA, Chain A"/>
    <property type="match status" value="1"/>
</dbReference>
<proteinExistence type="predicted"/>
<dbReference type="PANTHER" id="PTHR40392">
    <property type="entry name" value="2-PHOSPHO-L-LACTATE GUANYLYLTRANSFERASE"/>
    <property type="match status" value="1"/>
</dbReference>
<accession>A0A381X1A6</accession>
<dbReference type="PANTHER" id="PTHR40392:SF1">
    <property type="entry name" value="2-PHOSPHO-L-LACTATE GUANYLYLTRANSFERASE"/>
    <property type="match status" value="1"/>
</dbReference>
<dbReference type="GO" id="GO:0043814">
    <property type="term" value="F:phospholactate guanylyltransferase activity"/>
    <property type="evidence" value="ECO:0007669"/>
    <property type="project" value="InterPro"/>
</dbReference>
<dbReference type="EMBL" id="UINC01013574">
    <property type="protein sequence ID" value="SVA58559.1"/>
    <property type="molecule type" value="Genomic_DNA"/>
</dbReference>
<dbReference type="InterPro" id="IPR002835">
    <property type="entry name" value="CofC"/>
</dbReference>
<dbReference type="GO" id="GO:0005525">
    <property type="term" value="F:GTP binding"/>
    <property type="evidence" value="ECO:0007669"/>
    <property type="project" value="UniProtKB-KW"/>
</dbReference>
<keyword evidence="3" id="KW-0547">Nucleotide-binding</keyword>
<gene>
    <name evidence="5" type="ORF">METZ01_LOCUS111413</name>
</gene>
<evidence type="ECO:0008006" key="6">
    <source>
        <dbReference type="Google" id="ProtNLM"/>
    </source>
</evidence>
<dbReference type="AlphaFoldDB" id="A0A381X1A6"/>
<keyword evidence="4" id="KW-0342">GTP-binding</keyword>
<keyword evidence="2" id="KW-0548">Nucleotidyltransferase</keyword>
<evidence type="ECO:0000256" key="4">
    <source>
        <dbReference type="ARBA" id="ARBA00023134"/>
    </source>
</evidence>
<evidence type="ECO:0000256" key="2">
    <source>
        <dbReference type="ARBA" id="ARBA00022695"/>
    </source>
</evidence>
<dbReference type="SUPFAM" id="SSF53448">
    <property type="entry name" value="Nucleotide-diphospho-sugar transferases"/>
    <property type="match status" value="1"/>
</dbReference>
<name>A0A381X1A6_9ZZZZ</name>
<keyword evidence="1" id="KW-0808">Transferase</keyword>
<protein>
    <recommendedName>
        <fullName evidence="6">2-phospho-L-lactate guanylyltransferase</fullName>
    </recommendedName>
</protein>
<dbReference type="Pfam" id="PF01983">
    <property type="entry name" value="CofC"/>
    <property type="match status" value="1"/>
</dbReference>
<reference evidence="5" key="1">
    <citation type="submission" date="2018-05" db="EMBL/GenBank/DDBJ databases">
        <authorList>
            <person name="Lanie J.A."/>
            <person name="Ng W.-L."/>
            <person name="Kazmierczak K.M."/>
            <person name="Andrzejewski T.M."/>
            <person name="Davidsen T.M."/>
            <person name="Wayne K.J."/>
            <person name="Tettelin H."/>
            <person name="Glass J.I."/>
            <person name="Rusch D."/>
            <person name="Podicherti R."/>
            <person name="Tsui H.-C.T."/>
            <person name="Winkler M.E."/>
        </authorList>
    </citation>
    <scope>NUCLEOTIDE SEQUENCE</scope>
</reference>
<organism evidence="5">
    <name type="scientific">marine metagenome</name>
    <dbReference type="NCBI Taxonomy" id="408172"/>
    <lineage>
        <taxon>unclassified sequences</taxon>
        <taxon>metagenomes</taxon>
        <taxon>ecological metagenomes</taxon>
    </lineage>
</organism>
<evidence type="ECO:0000313" key="5">
    <source>
        <dbReference type="EMBL" id="SVA58559.1"/>
    </source>
</evidence>
<dbReference type="InterPro" id="IPR029044">
    <property type="entry name" value="Nucleotide-diphossugar_trans"/>
</dbReference>
<feature type="non-terminal residue" evidence="5">
    <location>
        <position position="1"/>
    </location>
</feature>
<evidence type="ECO:0000256" key="3">
    <source>
        <dbReference type="ARBA" id="ARBA00022741"/>
    </source>
</evidence>
<sequence length="196" mass="22486">VAKTRLKLSKTQKEEICKAMLEEVLDTVSKSQLIDKIILVSKDETILKLGRQFNAVEIFDDELGVNHAVYLADQYILDNKYDRSVIFPQDIPIMRSSDIDNLLGFRESENSVIIVPSRQLNGTNALVRCSTNIMKTQYDRGSYVFQLDAAKATSQNVSVALIRRIMLDIDDEHDLTFMLNQNEKPDFCKRISNFQY</sequence>
<evidence type="ECO:0000256" key="1">
    <source>
        <dbReference type="ARBA" id="ARBA00022679"/>
    </source>
</evidence>